<sequence length="91" mass="9556">QKSSHRKTNSPPGPLPSPGKAALTGVKGSLQGLNVSGHPRHSVDAHLLHAPPFNLLQALPDNVGHLGALSPGRQQKALIHCQKTVLSIMQI</sequence>
<name>A0A3B4ZGE1_9TELE</name>
<dbReference type="AlphaFoldDB" id="A0A3B4ZGE1"/>
<accession>A0A3B4ZGE1</accession>
<dbReference type="Ensembl" id="ENSSPAT00000008107.1">
    <property type="protein sequence ID" value="ENSSPAP00000007953.1"/>
    <property type="gene ID" value="ENSSPAG00000006081.1"/>
</dbReference>
<evidence type="ECO:0000256" key="1">
    <source>
        <dbReference type="SAM" id="MobiDB-lite"/>
    </source>
</evidence>
<organism evidence="2">
    <name type="scientific">Stegastes partitus</name>
    <name type="common">bicolor damselfish</name>
    <dbReference type="NCBI Taxonomy" id="144197"/>
    <lineage>
        <taxon>Eukaryota</taxon>
        <taxon>Metazoa</taxon>
        <taxon>Chordata</taxon>
        <taxon>Craniata</taxon>
        <taxon>Vertebrata</taxon>
        <taxon>Euteleostomi</taxon>
        <taxon>Actinopterygii</taxon>
        <taxon>Neopterygii</taxon>
        <taxon>Teleostei</taxon>
        <taxon>Neoteleostei</taxon>
        <taxon>Acanthomorphata</taxon>
        <taxon>Ovalentaria</taxon>
        <taxon>Pomacentridae</taxon>
        <taxon>Stegastes</taxon>
    </lineage>
</organism>
<feature type="region of interest" description="Disordered" evidence="1">
    <location>
        <begin position="1"/>
        <end position="25"/>
    </location>
</feature>
<reference evidence="2" key="1">
    <citation type="submission" date="2023-09" db="UniProtKB">
        <authorList>
            <consortium name="Ensembl"/>
        </authorList>
    </citation>
    <scope>IDENTIFICATION</scope>
</reference>
<evidence type="ECO:0000313" key="2">
    <source>
        <dbReference type="Ensembl" id="ENSSPAP00000007953.1"/>
    </source>
</evidence>
<proteinExistence type="predicted"/>
<dbReference type="GeneTree" id="ENSGT01030000236219"/>
<protein>
    <submittedName>
        <fullName evidence="2">Uncharacterized protein</fullName>
    </submittedName>
</protein>